<evidence type="ECO:0000313" key="7">
    <source>
        <dbReference type="EMBL" id="KGG93486.1"/>
    </source>
</evidence>
<reference evidence="9 10" key="1">
    <citation type="submission" date="2013-09" db="EMBL/GenBank/DDBJ databases">
        <title>High correlation between genotypes and phenotypes of environmental bacteria Comamonas testosteroni strains.</title>
        <authorList>
            <person name="Liu L."/>
            <person name="Zhu W."/>
            <person name="Xia X."/>
            <person name="Xu B."/>
            <person name="Luo M."/>
            <person name="Wang G."/>
        </authorList>
    </citation>
    <scope>NUCLEOTIDE SEQUENCE [LARGE SCALE GENOMIC DNA]</scope>
    <source>
        <strain evidence="8 9">DF2</strain>
        <strain evidence="7 10">JL14</strain>
    </source>
</reference>
<feature type="transmembrane region" description="Helical" evidence="6">
    <location>
        <begin position="85"/>
        <end position="105"/>
    </location>
</feature>
<comment type="caution">
    <text evidence="8">The sequence shown here is derived from an EMBL/GenBank/DDBJ whole genome shotgun (WGS) entry which is preliminary data.</text>
</comment>
<keyword evidence="9" id="KW-1185">Reference proteome</keyword>
<protein>
    <submittedName>
        <fullName evidence="8">ABC transporter permease</fullName>
    </submittedName>
</protein>
<dbReference type="EMBL" id="AWTP01000108">
    <property type="protein sequence ID" value="KGH11948.1"/>
    <property type="molecule type" value="Genomic_DNA"/>
</dbReference>
<feature type="transmembrane region" description="Helical" evidence="6">
    <location>
        <begin position="278"/>
        <end position="297"/>
    </location>
</feature>
<dbReference type="CDD" id="cd06581">
    <property type="entry name" value="TM_PBP1_LivM_like"/>
    <property type="match status" value="1"/>
</dbReference>
<proteinExistence type="predicted"/>
<feature type="transmembrane region" description="Helical" evidence="6">
    <location>
        <begin position="61"/>
        <end position="79"/>
    </location>
</feature>
<gene>
    <name evidence="7" type="ORF">P245_10105</name>
    <name evidence="8" type="ORF">P608_11580</name>
</gene>
<evidence type="ECO:0000256" key="5">
    <source>
        <dbReference type="ARBA" id="ARBA00023136"/>
    </source>
</evidence>
<evidence type="ECO:0000313" key="8">
    <source>
        <dbReference type="EMBL" id="KGH11948.1"/>
    </source>
</evidence>
<dbReference type="AlphaFoldDB" id="A0A0E3C145"/>
<evidence type="ECO:0000256" key="1">
    <source>
        <dbReference type="ARBA" id="ARBA00004651"/>
    </source>
</evidence>
<comment type="subcellular location">
    <subcellularLocation>
        <location evidence="1">Cell membrane</location>
        <topology evidence="1">Multi-pass membrane protein</topology>
    </subcellularLocation>
</comment>
<dbReference type="InterPro" id="IPR001851">
    <property type="entry name" value="ABC_transp_permease"/>
</dbReference>
<dbReference type="PANTHER" id="PTHR30482:SF10">
    <property type="entry name" value="HIGH-AFFINITY BRANCHED-CHAIN AMINO ACID TRANSPORT PROTEIN BRAE"/>
    <property type="match status" value="1"/>
</dbReference>
<dbReference type="InterPro" id="IPR043428">
    <property type="entry name" value="LivM-like"/>
</dbReference>
<sequence>MNPNHRKEILIWAVSAAALLGLALLPRWLTDEYYLSLMISILMYCVLATAWALFSGPTRYISLATVAFFGMGAYVTAVFGESLPWAAVLGIAAGVGLVMALIVGLSTLRLSGVYFVIFSFGLAELVKQLVTWWEVNITKDLGRYVFVEITQLDIYWQLLAMLALVLALRALINRSRLGLALRVIGEDETVATHVGINTTTAKLLLFAVSAVFITVTGAIMAPRWTYIDPSIAFAPAVSFQTLIMALLGGAGALFGPILGAVPLVLLFEYLGANFPNHFSILLGLVFIVIVYFIPQGLSGVLARLLGRNSASKGDQP</sequence>
<feature type="transmembrane region" description="Helical" evidence="6">
    <location>
        <begin position="242"/>
        <end position="266"/>
    </location>
</feature>
<feature type="transmembrane region" description="Helical" evidence="6">
    <location>
        <begin position="203"/>
        <end position="222"/>
    </location>
</feature>
<evidence type="ECO:0000256" key="3">
    <source>
        <dbReference type="ARBA" id="ARBA00022692"/>
    </source>
</evidence>
<dbReference type="GO" id="GO:0005886">
    <property type="term" value="C:plasma membrane"/>
    <property type="evidence" value="ECO:0007669"/>
    <property type="project" value="UniProtKB-SubCell"/>
</dbReference>
<dbReference type="EMBL" id="AWTN01000084">
    <property type="protein sequence ID" value="KGG93486.1"/>
    <property type="molecule type" value="Genomic_DNA"/>
</dbReference>
<keyword evidence="5 6" id="KW-0472">Membrane</keyword>
<keyword evidence="2" id="KW-1003">Cell membrane</keyword>
<name>A0A0E3C145_9BURK</name>
<evidence type="ECO:0000256" key="4">
    <source>
        <dbReference type="ARBA" id="ARBA00022989"/>
    </source>
</evidence>
<dbReference type="Proteomes" id="UP000029549">
    <property type="component" value="Unassembled WGS sequence"/>
</dbReference>
<keyword evidence="4 6" id="KW-1133">Transmembrane helix</keyword>
<dbReference type="PANTHER" id="PTHR30482">
    <property type="entry name" value="HIGH-AFFINITY BRANCHED-CHAIN AMINO ACID TRANSPORT SYSTEM PERMEASE"/>
    <property type="match status" value="1"/>
</dbReference>
<keyword evidence="3 6" id="KW-0812">Transmembrane</keyword>
<organism evidence="8 9">
    <name type="scientific">Comamonas thiooxydans</name>
    <dbReference type="NCBI Taxonomy" id="363952"/>
    <lineage>
        <taxon>Bacteria</taxon>
        <taxon>Pseudomonadati</taxon>
        <taxon>Pseudomonadota</taxon>
        <taxon>Betaproteobacteria</taxon>
        <taxon>Burkholderiales</taxon>
        <taxon>Comamonadaceae</taxon>
        <taxon>Comamonas</taxon>
    </lineage>
</organism>
<accession>A0A0E3C145</accession>
<feature type="transmembrane region" description="Helical" evidence="6">
    <location>
        <begin position="112"/>
        <end position="134"/>
    </location>
</feature>
<dbReference type="Proteomes" id="UP000029567">
    <property type="component" value="Unassembled WGS sequence"/>
</dbReference>
<dbReference type="GO" id="GO:0015658">
    <property type="term" value="F:branched-chain amino acid transmembrane transporter activity"/>
    <property type="evidence" value="ECO:0007669"/>
    <property type="project" value="InterPro"/>
</dbReference>
<evidence type="ECO:0000313" key="9">
    <source>
        <dbReference type="Proteomes" id="UP000029549"/>
    </source>
</evidence>
<feature type="transmembrane region" description="Helical" evidence="6">
    <location>
        <begin position="34"/>
        <end position="54"/>
    </location>
</feature>
<feature type="transmembrane region" description="Helical" evidence="6">
    <location>
        <begin position="9"/>
        <end position="28"/>
    </location>
</feature>
<evidence type="ECO:0000313" key="10">
    <source>
        <dbReference type="Proteomes" id="UP000029567"/>
    </source>
</evidence>
<evidence type="ECO:0000256" key="6">
    <source>
        <dbReference type="SAM" id="Phobius"/>
    </source>
</evidence>
<dbReference type="Pfam" id="PF02653">
    <property type="entry name" value="BPD_transp_2"/>
    <property type="match status" value="1"/>
</dbReference>
<dbReference type="RefSeq" id="WP_034378827.1">
    <property type="nucleotide sequence ID" value="NZ_AWTM01000074.1"/>
</dbReference>
<feature type="transmembrane region" description="Helical" evidence="6">
    <location>
        <begin position="154"/>
        <end position="172"/>
    </location>
</feature>
<evidence type="ECO:0000256" key="2">
    <source>
        <dbReference type="ARBA" id="ARBA00022475"/>
    </source>
</evidence>